<evidence type="ECO:0000313" key="2">
    <source>
        <dbReference type="Proteomes" id="UP000299102"/>
    </source>
</evidence>
<dbReference type="Proteomes" id="UP000299102">
    <property type="component" value="Unassembled WGS sequence"/>
</dbReference>
<comment type="caution">
    <text evidence="1">The sequence shown here is derived from an EMBL/GenBank/DDBJ whole genome shotgun (WGS) entry which is preliminary data.</text>
</comment>
<evidence type="ECO:0000313" key="1">
    <source>
        <dbReference type="EMBL" id="GBP59214.1"/>
    </source>
</evidence>
<keyword evidence="2" id="KW-1185">Reference proteome</keyword>
<dbReference type="AlphaFoldDB" id="A0A4C1XA24"/>
<dbReference type="EMBL" id="BGZK01000755">
    <property type="protein sequence ID" value="GBP59214.1"/>
    <property type="molecule type" value="Genomic_DNA"/>
</dbReference>
<name>A0A4C1XA24_EUMVA</name>
<dbReference type="OrthoDB" id="416454at2759"/>
<gene>
    <name evidence="1" type="ORF">EVAR_54649_1</name>
</gene>
<organism evidence="1 2">
    <name type="scientific">Eumeta variegata</name>
    <name type="common">Bagworm moth</name>
    <name type="synonym">Eumeta japonica</name>
    <dbReference type="NCBI Taxonomy" id="151549"/>
    <lineage>
        <taxon>Eukaryota</taxon>
        <taxon>Metazoa</taxon>
        <taxon>Ecdysozoa</taxon>
        <taxon>Arthropoda</taxon>
        <taxon>Hexapoda</taxon>
        <taxon>Insecta</taxon>
        <taxon>Pterygota</taxon>
        <taxon>Neoptera</taxon>
        <taxon>Endopterygota</taxon>
        <taxon>Lepidoptera</taxon>
        <taxon>Glossata</taxon>
        <taxon>Ditrysia</taxon>
        <taxon>Tineoidea</taxon>
        <taxon>Psychidae</taxon>
        <taxon>Oiketicinae</taxon>
        <taxon>Eumeta</taxon>
    </lineage>
</organism>
<reference evidence="1 2" key="1">
    <citation type="journal article" date="2019" name="Commun. Biol.">
        <title>The bagworm genome reveals a unique fibroin gene that provides high tensile strength.</title>
        <authorList>
            <person name="Kono N."/>
            <person name="Nakamura H."/>
            <person name="Ohtoshi R."/>
            <person name="Tomita M."/>
            <person name="Numata K."/>
            <person name="Arakawa K."/>
        </authorList>
    </citation>
    <scope>NUCLEOTIDE SEQUENCE [LARGE SCALE GENOMIC DNA]</scope>
</reference>
<accession>A0A4C1XA24</accession>
<protein>
    <submittedName>
        <fullName evidence="1">Uncharacterized protein</fullName>
    </submittedName>
</protein>
<proteinExistence type="predicted"/>
<sequence length="131" mass="14802">MRGYIHVNLRITLEESVLSKLNYRDTVNGPRLLRTLIQRVQNASAKFCFNVPPPCHATPFLSQTEVANRSSRRLLHLAALVFGIMKAITPSHVFEKLSSLLAVSFIWPPPRHRAAAFLGSFKYAATEMRNL</sequence>